<evidence type="ECO:0000259" key="5">
    <source>
        <dbReference type="Pfam" id="PF00171"/>
    </source>
</evidence>
<dbReference type="Proteomes" id="UP000554520">
    <property type="component" value="Unassembled WGS sequence"/>
</dbReference>
<dbReference type="PANTHER" id="PTHR43353:SF5">
    <property type="entry name" value="SUCCINATE-SEMIALDEHYDE DEHYDROGENASE, MITOCHONDRIAL"/>
    <property type="match status" value="1"/>
</dbReference>
<dbReference type="InterPro" id="IPR029510">
    <property type="entry name" value="Ald_DH_CS_GLU"/>
</dbReference>
<evidence type="ECO:0000313" key="6">
    <source>
        <dbReference type="EMBL" id="MBB3149563.1"/>
    </source>
</evidence>
<dbReference type="InterPro" id="IPR016163">
    <property type="entry name" value="Ald_DH_C"/>
</dbReference>
<comment type="similarity">
    <text evidence="1 4">Belongs to the aldehyde dehydrogenase family.</text>
</comment>
<dbReference type="Gene3D" id="3.40.309.10">
    <property type="entry name" value="Aldehyde Dehydrogenase, Chain A, domain 2"/>
    <property type="match status" value="1"/>
</dbReference>
<proteinExistence type="inferred from homology"/>
<dbReference type="GO" id="GO:0004777">
    <property type="term" value="F:succinate-semialdehyde dehydrogenase (NAD+) activity"/>
    <property type="evidence" value="ECO:0007669"/>
    <property type="project" value="TreeGrafter"/>
</dbReference>
<dbReference type="InterPro" id="IPR016160">
    <property type="entry name" value="Ald_DH_CS_CYS"/>
</dbReference>
<dbReference type="InterPro" id="IPR050740">
    <property type="entry name" value="Aldehyde_DH_Superfamily"/>
</dbReference>
<dbReference type="PROSITE" id="PS00687">
    <property type="entry name" value="ALDEHYDE_DEHYDR_GLU"/>
    <property type="match status" value="1"/>
</dbReference>
<dbReference type="RefSeq" id="WP_183665414.1">
    <property type="nucleotide sequence ID" value="NZ_JACHXN010000035.1"/>
</dbReference>
<dbReference type="InterPro" id="IPR016161">
    <property type="entry name" value="Ald_DH/histidinol_DH"/>
</dbReference>
<dbReference type="EC" id="1.2.1.79" evidence="6"/>
<dbReference type="InterPro" id="IPR016162">
    <property type="entry name" value="Ald_DH_N"/>
</dbReference>
<organism evidence="6 7">
    <name type="scientific">Phyllobacterium trifolii</name>
    <dbReference type="NCBI Taxonomy" id="300193"/>
    <lineage>
        <taxon>Bacteria</taxon>
        <taxon>Pseudomonadati</taxon>
        <taxon>Pseudomonadota</taxon>
        <taxon>Alphaproteobacteria</taxon>
        <taxon>Hyphomicrobiales</taxon>
        <taxon>Phyllobacteriaceae</taxon>
        <taxon>Phyllobacterium</taxon>
    </lineage>
</organism>
<dbReference type="EC" id="1.2.1.16" evidence="6"/>
<name>A0A839UIG5_9HYPH</name>
<dbReference type="Pfam" id="PF00171">
    <property type="entry name" value="Aldedh"/>
    <property type="match status" value="1"/>
</dbReference>
<gene>
    <name evidence="6" type="ORF">FHS21_006017</name>
</gene>
<evidence type="ECO:0000256" key="4">
    <source>
        <dbReference type="RuleBase" id="RU003345"/>
    </source>
</evidence>
<dbReference type="GO" id="GO:0036243">
    <property type="term" value="F:succinate-semialdehyde dehydrogenase (NADP+) activity"/>
    <property type="evidence" value="ECO:0007669"/>
    <property type="project" value="UniProtKB-EC"/>
</dbReference>
<evidence type="ECO:0000256" key="2">
    <source>
        <dbReference type="ARBA" id="ARBA00023002"/>
    </source>
</evidence>
<dbReference type="AlphaFoldDB" id="A0A839UIG5"/>
<dbReference type="SUPFAM" id="SSF53720">
    <property type="entry name" value="ALDH-like"/>
    <property type="match status" value="1"/>
</dbReference>
<dbReference type="EMBL" id="JACHXN010000035">
    <property type="protein sequence ID" value="MBB3149563.1"/>
    <property type="molecule type" value="Genomic_DNA"/>
</dbReference>
<dbReference type="CDD" id="cd07103">
    <property type="entry name" value="ALDH_F5_SSADH_GabD"/>
    <property type="match status" value="1"/>
</dbReference>
<evidence type="ECO:0000256" key="3">
    <source>
        <dbReference type="PROSITE-ProRule" id="PRU10007"/>
    </source>
</evidence>
<dbReference type="GO" id="GO:0009450">
    <property type="term" value="P:gamma-aminobutyric acid catabolic process"/>
    <property type="evidence" value="ECO:0007669"/>
    <property type="project" value="InterPro"/>
</dbReference>
<dbReference type="PANTHER" id="PTHR43353">
    <property type="entry name" value="SUCCINATE-SEMIALDEHYDE DEHYDROGENASE, MITOCHONDRIAL"/>
    <property type="match status" value="1"/>
</dbReference>
<accession>A0A839UIG5</accession>
<comment type="caution">
    <text evidence="6">The sequence shown here is derived from an EMBL/GenBank/DDBJ whole genome shotgun (WGS) entry which is preliminary data.</text>
</comment>
<keyword evidence="7" id="KW-1185">Reference proteome</keyword>
<dbReference type="NCBIfam" id="TIGR01780">
    <property type="entry name" value="SSADH"/>
    <property type="match status" value="1"/>
</dbReference>
<feature type="domain" description="Aldehyde dehydrogenase" evidence="5">
    <location>
        <begin position="22"/>
        <end position="480"/>
    </location>
</feature>
<keyword evidence="2 4" id="KW-0560">Oxidoreductase</keyword>
<dbReference type="Gene3D" id="3.40.605.10">
    <property type="entry name" value="Aldehyde Dehydrogenase, Chain A, domain 1"/>
    <property type="match status" value="1"/>
</dbReference>
<dbReference type="GO" id="GO:0102810">
    <property type="term" value="F:glutarate-semialdehyde dehydrogenase (NADP+) activity"/>
    <property type="evidence" value="ECO:0007669"/>
    <property type="project" value="UniProtKB-EC"/>
</dbReference>
<dbReference type="InterPro" id="IPR010102">
    <property type="entry name" value="Succ_semiAld_DH"/>
</dbReference>
<dbReference type="FunFam" id="3.40.309.10:FF:000004">
    <property type="entry name" value="Succinate-semialdehyde dehydrogenase I"/>
    <property type="match status" value="1"/>
</dbReference>
<dbReference type="EC" id="1.2.1.20" evidence="6"/>
<reference evidence="6 7" key="1">
    <citation type="submission" date="2020-08" db="EMBL/GenBank/DDBJ databases">
        <title>Genomic Encyclopedia of Type Strains, Phase III (KMG-III): the genomes of soil and plant-associated and newly described type strains.</title>
        <authorList>
            <person name="Whitman W."/>
        </authorList>
    </citation>
    <scope>NUCLEOTIDE SEQUENCE [LARGE SCALE GENOMIC DNA]</scope>
    <source>
        <strain evidence="6 7">CECT 7015</strain>
    </source>
</reference>
<dbReference type="FunFam" id="3.40.605.10:FF:000005">
    <property type="entry name" value="Succinate-semialdehyde dehydrogenase I"/>
    <property type="match status" value="1"/>
</dbReference>
<dbReference type="InterPro" id="IPR015590">
    <property type="entry name" value="Aldehyde_DH_dom"/>
</dbReference>
<evidence type="ECO:0000256" key="1">
    <source>
        <dbReference type="ARBA" id="ARBA00009986"/>
    </source>
</evidence>
<feature type="active site" evidence="3">
    <location>
        <position position="258"/>
    </location>
</feature>
<dbReference type="PROSITE" id="PS00070">
    <property type="entry name" value="ALDEHYDE_DEHYDR_CYS"/>
    <property type="match status" value="1"/>
</dbReference>
<sequence>MNPLGLNDPTLFVQQAYVGGRWTDASGGQTLDVDNPYSGAIIGSVPDCGRDDTSDAIAAADLAFRNWRARPAAERAALLERWHALIIDNAPDLARVMTAEQGKPLAEAEGEVRYGASFVKWFAEEARRISGFTVPAPTADRRIMMMKEAVGVTAAITPWNFPNAMITRKAAPALAAGCTIVVKPSELTPFSALALAVLAERAGFPKGVISVVTGRPEAIGAMLTESATVRKISFTGSTRVGAMLMQQSSATLKRLSLELGGNAPFIVFDDADIDLAVNGVIASKFRNAGQTCVCANRILVQDGIYDRFAERLIEAVARLRVGDGFAADSTIGPLINAAAVAKVRVHVNDALEKGGTLLTPAEADKGGGRIVSPVIVGNATTAMLLANEETFGPVAPLFRFHAESEAIHIANATPYGLAAYFYTRDLNRSWRVAEQLEFGMVGLNTGSISMEVAPFGGVKQSGTGREGGTLGIEEYLEIKSFHIAGLDAVY</sequence>
<protein>
    <submittedName>
        <fullName evidence="6">Succinate-semialdehyde dehydrogenase/glutarate-semialdehyde dehydrogenase</fullName>
        <ecNumber evidence="6">1.2.1.16</ecNumber>
        <ecNumber evidence="6">1.2.1.20</ecNumber>
        <ecNumber evidence="6">1.2.1.79</ecNumber>
    </submittedName>
</protein>
<evidence type="ECO:0000313" key="7">
    <source>
        <dbReference type="Proteomes" id="UP000554520"/>
    </source>
</evidence>